<dbReference type="SMART" id="SM00382">
    <property type="entry name" value="AAA"/>
    <property type="match status" value="1"/>
</dbReference>
<feature type="domain" description="AAA+ ATPase" evidence="4">
    <location>
        <begin position="327"/>
        <end position="457"/>
    </location>
</feature>
<dbReference type="Gene3D" id="3.40.50.300">
    <property type="entry name" value="P-loop containing nucleotide triphosphate hydrolases"/>
    <property type="match status" value="1"/>
</dbReference>
<dbReference type="RefSeq" id="WP_076725554.1">
    <property type="nucleotide sequence ID" value="NZ_MSCW01000009.1"/>
</dbReference>
<keyword evidence="3" id="KW-0067">ATP-binding</keyword>
<accession>A0A1V2DPQ4</accession>
<comment type="similarity">
    <text evidence="1">Belongs to the GSP E family.</text>
</comment>
<proteinExistence type="inferred from homology"/>
<protein>
    <submittedName>
        <fullName evidence="5">Secretion system protein E</fullName>
    </submittedName>
</protein>
<sequence length="623" mass="69355">MAITNRKPLGAVLVEKGLISRKTLEQALKKQKDLAAEGKPVQLGKLLVMARKVTEQDIEDALNDQKRIRAYVLQSRSDVEELYGQLIVQKSSGPNQPYFVDEGYQSQIAVAQNGKGHPFILVTEEFGANYKNVVMDVRARVLKAYTTDTGKPIAPKLIQVTPDLLELYRAPDDSKKSSGPQTEYEKEFEHLIKEAYKAGASDLHFFREPDVCTVRLRVHGAMRTYAEWNGEKADKVLQVGFQTEGSGSKYAGWDKKIRQRVRIKIKFNQHITLTCRYEHAPGDDGAFHACIRIQANDKREVRQLIDLTECGLTQAQADALEAAVSEPSGMVILSGPTGSGKSTTLAALVKYINRNNDVNVLTVESPIERELPAFQTSVSDDEDGNRNEFASAIKSMLRRDPDVCMVGEIRDEMSAAAAASGVQTGHTLLTTVHAQSAIEIVERLTSPAMKIPVETVSSPSFLNALVFQMLLPVLDDKSKIRLTPENIDQFMDQKQKARFLKLFPDYEHKRICVAGSSEEHPEGLAGMTLCAEVVIPDDTMREHFRAKDLTAALRYWRAKGVAEPNDLQKRLNGFTAADHAISKVEAGMIDPRDLEAYFGHLDRLAQKREEVGNWETNTNMEAA</sequence>
<evidence type="ECO:0000259" key="4">
    <source>
        <dbReference type="SMART" id="SM00382"/>
    </source>
</evidence>
<gene>
    <name evidence="5" type="ORF">BTO32_15480</name>
</gene>
<reference evidence="5 6" key="1">
    <citation type="submission" date="2016-12" db="EMBL/GenBank/DDBJ databases">
        <title>Marinobacter lutaoensis whole genome sequencing.</title>
        <authorList>
            <person name="Verma A."/>
            <person name="Krishnamurthi S."/>
        </authorList>
    </citation>
    <scope>NUCLEOTIDE SEQUENCE [LARGE SCALE GENOMIC DNA]</scope>
    <source>
        <strain evidence="5 6">T5054</strain>
    </source>
</reference>
<evidence type="ECO:0000256" key="1">
    <source>
        <dbReference type="ARBA" id="ARBA00006611"/>
    </source>
</evidence>
<evidence type="ECO:0000256" key="3">
    <source>
        <dbReference type="ARBA" id="ARBA00022840"/>
    </source>
</evidence>
<dbReference type="InterPro" id="IPR037257">
    <property type="entry name" value="T2SS_E_N_sf"/>
</dbReference>
<keyword evidence="2" id="KW-0547">Nucleotide-binding</keyword>
<dbReference type="PANTHER" id="PTHR30258">
    <property type="entry name" value="TYPE II SECRETION SYSTEM PROTEIN GSPE-RELATED"/>
    <property type="match status" value="1"/>
</dbReference>
<dbReference type="GO" id="GO:0016887">
    <property type="term" value="F:ATP hydrolysis activity"/>
    <property type="evidence" value="ECO:0007669"/>
    <property type="project" value="TreeGrafter"/>
</dbReference>
<evidence type="ECO:0000256" key="2">
    <source>
        <dbReference type="ARBA" id="ARBA00022741"/>
    </source>
</evidence>
<comment type="caution">
    <text evidence="5">The sequence shown here is derived from an EMBL/GenBank/DDBJ whole genome shotgun (WGS) entry which is preliminary data.</text>
</comment>
<keyword evidence="6" id="KW-1185">Reference proteome</keyword>
<dbReference type="Gene3D" id="3.30.450.90">
    <property type="match status" value="1"/>
</dbReference>
<dbReference type="InterPro" id="IPR003593">
    <property type="entry name" value="AAA+_ATPase"/>
</dbReference>
<dbReference type="EMBL" id="MSCW01000009">
    <property type="protein sequence ID" value="ONF42607.1"/>
    <property type="molecule type" value="Genomic_DNA"/>
</dbReference>
<evidence type="ECO:0000313" key="6">
    <source>
        <dbReference type="Proteomes" id="UP000189339"/>
    </source>
</evidence>
<dbReference type="SUPFAM" id="SSF52540">
    <property type="entry name" value="P-loop containing nucleoside triphosphate hydrolases"/>
    <property type="match status" value="1"/>
</dbReference>
<dbReference type="STRING" id="135739.BTO32_15480"/>
<name>A0A1V2DPQ4_9GAMM</name>
<dbReference type="OrthoDB" id="5790493at2"/>
<evidence type="ECO:0000313" key="5">
    <source>
        <dbReference type="EMBL" id="ONF42607.1"/>
    </source>
</evidence>
<dbReference type="CDD" id="cd01129">
    <property type="entry name" value="PulE-GspE-like"/>
    <property type="match status" value="1"/>
</dbReference>
<dbReference type="Pfam" id="PF00437">
    <property type="entry name" value="T2SSE"/>
    <property type="match status" value="1"/>
</dbReference>
<dbReference type="GO" id="GO:0005524">
    <property type="term" value="F:ATP binding"/>
    <property type="evidence" value="ECO:0007669"/>
    <property type="project" value="UniProtKB-KW"/>
</dbReference>
<dbReference type="InterPro" id="IPR001482">
    <property type="entry name" value="T2SS/T4SS_dom"/>
</dbReference>
<dbReference type="Proteomes" id="UP000189339">
    <property type="component" value="Unassembled WGS sequence"/>
</dbReference>
<dbReference type="SUPFAM" id="SSF160246">
    <property type="entry name" value="EspE N-terminal domain-like"/>
    <property type="match status" value="1"/>
</dbReference>
<organism evidence="5 6">
    <name type="scientific">Marinobacter lutaoensis</name>
    <dbReference type="NCBI Taxonomy" id="135739"/>
    <lineage>
        <taxon>Bacteria</taxon>
        <taxon>Pseudomonadati</taxon>
        <taxon>Pseudomonadota</taxon>
        <taxon>Gammaproteobacteria</taxon>
        <taxon>Pseudomonadales</taxon>
        <taxon>Marinobacteraceae</taxon>
        <taxon>Marinobacter</taxon>
    </lineage>
</organism>
<dbReference type="AlphaFoldDB" id="A0A1V2DPQ4"/>
<dbReference type="InterPro" id="IPR027417">
    <property type="entry name" value="P-loop_NTPase"/>
</dbReference>
<dbReference type="GO" id="GO:0005886">
    <property type="term" value="C:plasma membrane"/>
    <property type="evidence" value="ECO:0007669"/>
    <property type="project" value="TreeGrafter"/>
</dbReference>
<dbReference type="PANTHER" id="PTHR30258:SF1">
    <property type="entry name" value="PROTEIN TRANSPORT PROTEIN HOFB HOMOLOG"/>
    <property type="match status" value="1"/>
</dbReference>